<keyword evidence="1" id="KW-0479">Metal-binding</keyword>
<dbReference type="SUPFAM" id="SSF57850">
    <property type="entry name" value="RING/U-box"/>
    <property type="match status" value="1"/>
</dbReference>
<evidence type="ECO:0000313" key="8">
    <source>
        <dbReference type="Proteomes" id="UP001150941"/>
    </source>
</evidence>
<dbReference type="GO" id="GO:0008270">
    <property type="term" value="F:zinc ion binding"/>
    <property type="evidence" value="ECO:0007669"/>
    <property type="project" value="UniProtKB-KW"/>
</dbReference>
<feature type="domain" description="RING-type" evidence="6">
    <location>
        <begin position="131"/>
        <end position="181"/>
    </location>
</feature>
<comment type="caution">
    <text evidence="7">The sequence shown here is derived from an EMBL/GenBank/DDBJ whole genome shotgun (WGS) entry which is preliminary data.</text>
</comment>
<dbReference type="GO" id="GO:0006511">
    <property type="term" value="P:ubiquitin-dependent protein catabolic process"/>
    <property type="evidence" value="ECO:0007669"/>
    <property type="project" value="TreeGrafter"/>
</dbReference>
<evidence type="ECO:0000256" key="1">
    <source>
        <dbReference type="ARBA" id="ARBA00022723"/>
    </source>
</evidence>
<dbReference type="GO" id="GO:0033768">
    <property type="term" value="C:SUMO-targeted ubiquitin ligase complex"/>
    <property type="evidence" value="ECO:0007669"/>
    <property type="project" value="TreeGrafter"/>
</dbReference>
<dbReference type="GO" id="GO:0140082">
    <property type="term" value="F:SUMO-ubiquitin ligase activity"/>
    <property type="evidence" value="ECO:0007669"/>
    <property type="project" value="TreeGrafter"/>
</dbReference>
<dbReference type="PROSITE" id="PS50089">
    <property type="entry name" value="ZF_RING_2"/>
    <property type="match status" value="1"/>
</dbReference>
<gene>
    <name evidence="7" type="ORF">N7468_001563</name>
</gene>
<accession>A0A9W9TWV9</accession>
<dbReference type="GO" id="GO:0061630">
    <property type="term" value="F:ubiquitin protein ligase activity"/>
    <property type="evidence" value="ECO:0007669"/>
    <property type="project" value="InterPro"/>
</dbReference>
<dbReference type="InterPro" id="IPR017907">
    <property type="entry name" value="Znf_RING_CS"/>
</dbReference>
<feature type="compositionally biased region" description="Polar residues" evidence="5">
    <location>
        <begin position="79"/>
        <end position="89"/>
    </location>
</feature>
<dbReference type="InterPro" id="IPR013083">
    <property type="entry name" value="Znf_RING/FYVE/PHD"/>
</dbReference>
<reference evidence="7" key="1">
    <citation type="submission" date="2022-11" db="EMBL/GenBank/DDBJ databases">
        <authorList>
            <person name="Petersen C."/>
        </authorList>
    </citation>
    <scope>NUCLEOTIDE SEQUENCE</scope>
    <source>
        <strain evidence="7">IBT 19713</strain>
    </source>
</reference>
<evidence type="ECO:0000256" key="3">
    <source>
        <dbReference type="ARBA" id="ARBA00022833"/>
    </source>
</evidence>
<feature type="compositionally biased region" description="Polar residues" evidence="5">
    <location>
        <begin position="10"/>
        <end position="23"/>
    </location>
</feature>
<dbReference type="InterPro" id="IPR049627">
    <property type="entry name" value="SLX8"/>
</dbReference>
<sequence>MSRRRPSVVDLTTPTTRPRSSVGSLGLQRPSASPITRRTTRRMSAQMEQMEQMEQLEQLEQLEEMEQPVPKRRRIDLDPQSSTSSNSQEGDPPIDLTDAEETRAKQTQEAIQAQQPGEPDKVLSALGAYKCPICMDTPEDATTTACGHLFCHRCIIECLKRADQRTDDHSKQIKATCPVCRKLLTRNETSGPRRSLVPLKIKLMTKKRSAVVVA</sequence>
<reference evidence="7" key="2">
    <citation type="journal article" date="2023" name="IMA Fungus">
        <title>Comparative genomic study of the Penicillium genus elucidates a diverse pangenome and 15 lateral gene transfer events.</title>
        <authorList>
            <person name="Petersen C."/>
            <person name="Sorensen T."/>
            <person name="Nielsen M.R."/>
            <person name="Sondergaard T.E."/>
            <person name="Sorensen J.L."/>
            <person name="Fitzpatrick D.A."/>
            <person name="Frisvad J.C."/>
            <person name="Nielsen K.L."/>
        </authorList>
    </citation>
    <scope>NUCLEOTIDE SEQUENCE</scope>
    <source>
        <strain evidence="7">IBT 19713</strain>
    </source>
</reference>
<dbReference type="GO" id="GO:0032183">
    <property type="term" value="F:SUMO binding"/>
    <property type="evidence" value="ECO:0007669"/>
    <property type="project" value="TreeGrafter"/>
</dbReference>
<dbReference type="Gene3D" id="3.30.40.10">
    <property type="entry name" value="Zinc/RING finger domain, C3HC4 (zinc finger)"/>
    <property type="match status" value="1"/>
</dbReference>
<dbReference type="PANTHER" id="PTHR47094">
    <property type="entry name" value="ELFLESS, ISOFORM B"/>
    <property type="match status" value="1"/>
</dbReference>
<dbReference type="OrthoDB" id="6270329at2759"/>
<dbReference type="InterPro" id="IPR018957">
    <property type="entry name" value="Znf_C3HC4_RING-type"/>
</dbReference>
<dbReference type="Proteomes" id="UP001150941">
    <property type="component" value="Unassembled WGS sequence"/>
</dbReference>
<keyword evidence="2 4" id="KW-0863">Zinc-finger</keyword>
<dbReference type="GeneID" id="83198163"/>
<dbReference type="SMART" id="SM00184">
    <property type="entry name" value="RING"/>
    <property type="match status" value="1"/>
</dbReference>
<evidence type="ECO:0000259" key="6">
    <source>
        <dbReference type="PROSITE" id="PS50089"/>
    </source>
</evidence>
<keyword evidence="3" id="KW-0862">Zinc</keyword>
<keyword evidence="8" id="KW-1185">Reference proteome</keyword>
<protein>
    <recommendedName>
        <fullName evidence="6">RING-type domain-containing protein</fullName>
    </recommendedName>
</protein>
<name>A0A9W9TWV9_9EURO</name>
<feature type="region of interest" description="Disordered" evidence="5">
    <location>
        <begin position="1"/>
        <end position="96"/>
    </location>
</feature>
<organism evidence="7 8">
    <name type="scientific">Penicillium chermesinum</name>
    <dbReference type="NCBI Taxonomy" id="63820"/>
    <lineage>
        <taxon>Eukaryota</taxon>
        <taxon>Fungi</taxon>
        <taxon>Dikarya</taxon>
        <taxon>Ascomycota</taxon>
        <taxon>Pezizomycotina</taxon>
        <taxon>Eurotiomycetes</taxon>
        <taxon>Eurotiomycetidae</taxon>
        <taxon>Eurotiales</taxon>
        <taxon>Aspergillaceae</taxon>
        <taxon>Penicillium</taxon>
    </lineage>
</organism>
<evidence type="ECO:0000256" key="4">
    <source>
        <dbReference type="PROSITE-ProRule" id="PRU00175"/>
    </source>
</evidence>
<evidence type="ECO:0000313" key="7">
    <source>
        <dbReference type="EMBL" id="KAJ5246580.1"/>
    </source>
</evidence>
<dbReference type="InterPro" id="IPR001841">
    <property type="entry name" value="Znf_RING"/>
</dbReference>
<dbReference type="AlphaFoldDB" id="A0A9W9TWV9"/>
<dbReference type="PANTHER" id="PTHR47094:SF1">
    <property type="entry name" value="RING-TYPE E3 UBIQUITIN TRANSFERASE"/>
    <property type="match status" value="1"/>
</dbReference>
<dbReference type="EMBL" id="JAPQKS010000002">
    <property type="protein sequence ID" value="KAJ5246580.1"/>
    <property type="molecule type" value="Genomic_DNA"/>
</dbReference>
<proteinExistence type="predicted"/>
<dbReference type="PROSITE" id="PS00518">
    <property type="entry name" value="ZF_RING_1"/>
    <property type="match status" value="1"/>
</dbReference>
<feature type="compositionally biased region" description="Low complexity" evidence="5">
    <location>
        <begin position="46"/>
        <end position="59"/>
    </location>
</feature>
<dbReference type="Pfam" id="PF00097">
    <property type="entry name" value="zf-C3HC4"/>
    <property type="match status" value="1"/>
</dbReference>
<dbReference type="RefSeq" id="XP_058334001.1">
    <property type="nucleotide sequence ID" value="XM_058470860.1"/>
</dbReference>
<evidence type="ECO:0000256" key="5">
    <source>
        <dbReference type="SAM" id="MobiDB-lite"/>
    </source>
</evidence>
<evidence type="ECO:0000256" key="2">
    <source>
        <dbReference type="ARBA" id="ARBA00022771"/>
    </source>
</evidence>